<proteinExistence type="inferred from homology"/>
<evidence type="ECO:0000256" key="3">
    <source>
        <dbReference type="ARBA" id="ARBA00023274"/>
    </source>
</evidence>
<organism evidence="4 5">
    <name type="scientific">Candidatus Kaiserbacteria bacterium RIFCSPLOWO2_12_FULL_45_26</name>
    <dbReference type="NCBI Taxonomy" id="1798525"/>
    <lineage>
        <taxon>Bacteria</taxon>
        <taxon>Candidatus Kaiseribacteriota</taxon>
    </lineage>
</organism>
<keyword evidence="2" id="KW-0689">Ribosomal protein</keyword>
<evidence type="ECO:0000313" key="4">
    <source>
        <dbReference type="EMBL" id="OGG84733.1"/>
    </source>
</evidence>
<evidence type="ECO:0000256" key="2">
    <source>
        <dbReference type="ARBA" id="ARBA00022980"/>
    </source>
</evidence>
<dbReference type="InterPro" id="IPR037229">
    <property type="entry name" value="Ribosomal_bL35_sf"/>
</dbReference>
<evidence type="ECO:0000256" key="1">
    <source>
        <dbReference type="ARBA" id="ARBA00006598"/>
    </source>
</evidence>
<comment type="caution">
    <text evidence="4">The sequence shown here is derived from an EMBL/GenBank/DDBJ whole genome shotgun (WGS) entry which is preliminary data.</text>
</comment>
<dbReference type="Proteomes" id="UP000177325">
    <property type="component" value="Unassembled WGS sequence"/>
</dbReference>
<name>A0A1F6FFT8_9BACT</name>
<protein>
    <recommendedName>
        <fullName evidence="6">50S ribosomal protein L35</fullName>
    </recommendedName>
</protein>
<dbReference type="GO" id="GO:0003735">
    <property type="term" value="F:structural constituent of ribosome"/>
    <property type="evidence" value="ECO:0007669"/>
    <property type="project" value="InterPro"/>
</dbReference>
<dbReference type="GO" id="GO:0005840">
    <property type="term" value="C:ribosome"/>
    <property type="evidence" value="ECO:0007669"/>
    <property type="project" value="UniProtKB-KW"/>
</dbReference>
<keyword evidence="3" id="KW-0687">Ribonucleoprotein</keyword>
<reference evidence="4 5" key="1">
    <citation type="journal article" date="2016" name="Nat. Commun.">
        <title>Thousands of microbial genomes shed light on interconnected biogeochemical processes in an aquifer system.</title>
        <authorList>
            <person name="Anantharaman K."/>
            <person name="Brown C.T."/>
            <person name="Hug L.A."/>
            <person name="Sharon I."/>
            <person name="Castelle C.J."/>
            <person name="Probst A.J."/>
            <person name="Thomas B.C."/>
            <person name="Singh A."/>
            <person name="Wilkins M.J."/>
            <person name="Karaoz U."/>
            <person name="Brodie E.L."/>
            <person name="Williams K.H."/>
            <person name="Hubbard S.S."/>
            <person name="Banfield J.F."/>
        </authorList>
    </citation>
    <scope>NUCLEOTIDE SEQUENCE [LARGE SCALE GENOMIC DNA]</scope>
</reference>
<dbReference type="InterPro" id="IPR021137">
    <property type="entry name" value="Ribosomal_bL35-like"/>
</dbReference>
<evidence type="ECO:0000313" key="5">
    <source>
        <dbReference type="Proteomes" id="UP000177325"/>
    </source>
</evidence>
<dbReference type="Gene3D" id="4.10.410.60">
    <property type="match status" value="1"/>
</dbReference>
<dbReference type="GO" id="GO:1990904">
    <property type="term" value="C:ribonucleoprotein complex"/>
    <property type="evidence" value="ECO:0007669"/>
    <property type="project" value="UniProtKB-KW"/>
</dbReference>
<dbReference type="AlphaFoldDB" id="A0A1F6FFT8"/>
<dbReference type="STRING" id="1798525.A3G90_01450"/>
<comment type="similarity">
    <text evidence="1">Belongs to the bacterial ribosomal protein bL35 family.</text>
</comment>
<dbReference type="SUPFAM" id="SSF143034">
    <property type="entry name" value="L35p-like"/>
    <property type="match status" value="1"/>
</dbReference>
<dbReference type="GO" id="GO:0006412">
    <property type="term" value="P:translation"/>
    <property type="evidence" value="ECO:0007669"/>
    <property type="project" value="InterPro"/>
</dbReference>
<sequence length="63" mass="7351">MKTNKSFSKRIKVTKNGKLVARKAGQNHFNARQTGQQRLRRKRTQLLTLSKRITRRFLPKTGA</sequence>
<accession>A0A1F6FFT8</accession>
<gene>
    <name evidence="4" type="ORF">A3G90_01450</name>
</gene>
<dbReference type="EMBL" id="MFMM01000001">
    <property type="protein sequence ID" value="OGG84733.1"/>
    <property type="molecule type" value="Genomic_DNA"/>
</dbReference>
<dbReference type="Pfam" id="PF01632">
    <property type="entry name" value="Ribosomal_L35p"/>
    <property type="match status" value="1"/>
</dbReference>
<evidence type="ECO:0008006" key="6">
    <source>
        <dbReference type="Google" id="ProtNLM"/>
    </source>
</evidence>